<evidence type="ECO:0000313" key="2">
    <source>
        <dbReference type="EMBL" id="CAK9077395.1"/>
    </source>
</evidence>
<comment type="caution">
    <text evidence="2">The sequence shown here is derived from an EMBL/GenBank/DDBJ whole genome shotgun (WGS) entry which is preliminary data.</text>
</comment>
<sequence>MSNETQIHPNAPCAFSDVFPCFVSLVWCQDSTPSSPSKLKVMREEVAARTWPNEAFFTSAATEAVTNVVMTHAWRGCRSVSGLADLAAVLLYGLSSTGLMKDAEADTFWSLSELLAEESILGDEALAWQAKRLHRLHLSFDPPVAELLQEHGLEAMPALRLGALLLSRAGFPLVQLARLWDALLADPRRFEFADDLVLALLLLTRGDLLQRDDVGGLAESLLAAPLVVDLELLLRRAYAICALRRQHGPNDQMPFPKLPEGIDLDSAVAAAQEGLSSLWGKVRAAGAGYWEAASEVDWGAQVVRARQVVAERAPLIQQQLSQATSAMAEAAASAAAALEAQAKENEEVQALPTDTAPTATAATATAATVMPPVQADDDVQVHFEAGPSEASEAPQLVLAPEGILWTI</sequence>
<accession>A0ABP0PMZ6</accession>
<gene>
    <name evidence="2" type="ORF">CCMP2556_LOCUS38162</name>
</gene>
<dbReference type="Proteomes" id="UP001642484">
    <property type="component" value="Unassembled WGS sequence"/>
</dbReference>
<dbReference type="SUPFAM" id="SSF47923">
    <property type="entry name" value="Ypt/Rab-GAP domain of gyp1p"/>
    <property type="match status" value="1"/>
</dbReference>
<dbReference type="InterPro" id="IPR035969">
    <property type="entry name" value="Rab-GAP_TBC_sf"/>
</dbReference>
<evidence type="ECO:0000259" key="1">
    <source>
        <dbReference type="Pfam" id="PF00566"/>
    </source>
</evidence>
<dbReference type="EMBL" id="CAXAMN010023395">
    <property type="protein sequence ID" value="CAK9077395.1"/>
    <property type="molecule type" value="Genomic_DNA"/>
</dbReference>
<dbReference type="InterPro" id="IPR000195">
    <property type="entry name" value="Rab-GAP-TBC_dom"/>
</dbReference>
<name>A0ABP0PMZ6_9DINO</name>
<dbReference type="Gene3D" id="1.10.472.80">
    <property type="entry name" value="Ypt/Rab-GAP domain of gyp1p, domain 3"/>
    <property type="match status" value="1"/>
</dbReference>
<dbReference type="Pfam" id="PF00566">
    <property type="entry name" value="RabGAP-TBC"/>
    <property type="match status" value="1"/>
</dbReference>
<dbReference type="PANTHER" id="PTHR22957">
    <property type="entry name" value="TBC1 DOMAIN FAMILY MEMBER GTPASE-ACTIVATING PROTEIN"/>
    <property type="match status" value="1"/>
</dbReference>
<protein>
    <recommendedName>
        <fullName evidence="1">Rab-GAP TBC domain-containing protein</fullName>
    </recommendedName>
</protein>
<keyword evidence="3" id="KW-1185">Reference proteome</keyword>
<evidence type="ECO:0000313" key="3">
    <source>
        <dbReference type="Proteomes" id="UP001642484"/>
    </source>
</evidence>
<organism evidence="2 3">
    <name type="scientific">Durusdinium trenchii</name>
    <dbReference type="NCBI Taxonomy" id="1381693"/>
    <lineage>
        <taxon>Eukaryota</taxon>
        <taxon>Sar</taxon>
        <taxon>Alveolata</taxon>
        <taxon>Dinophyceae</taxon>
        <taxon>Suessiales</taxon>
        <taxon>Symbiodiniaceae</taxon>
        <taxon>Durusdinium</taxon>
    </lineage>
</organism>
<proteinExistence type="predicted"/>
<feature type="domain" description="Rab-GAP TBC" evidence="1">
    <location>
        <begin position="61"/>
        <end position="205"/>
    </location>
</feature>
<reference evidence="2 3" key="1">
    <citation type="submission" date="2024-02" db="EMBL/GenBank/DDBJ databases">
        <authorList>
            <person name="Chen Y."/>
            <person name="Shah S."/>
            <person name="Dougan E. K."/>
            <person name="Thang M."/>
            <person name="Chan C."/>
        </authorList>
    </citation>
    <scope>NUCLEOTIDE SEQUENCE [LARGE SCALE GENOMIC DNA]</scope>
</reference>